<organism evidence="3 4">
    <name type="scientific">Microbotryum intermedium</name>
    <dbReference type="NCBI Taxonomy" id="269621"/>
    <lineage>
        <taxon>Eukaryota</taxon>
        <taxon>Fungi</taxon>
        <taxon>Dikarya</taxon>
        <taxon>Basidiomycota</taxon>
        <taxon>Pucciniomycotina</taxon>
        <taxon>Microbotryomycetes</taxon>
        <taxon>Microbotryales</taxon>
        <taxon>Microbotryaceae</taxon>
        <taxon>Microbotryum</taxon>
    </lineage>
</organism>
<dbReference type="EMBL" id="FMSP01000003">
    <property type="protein sequence ID" value="SCV68276.1"/>
    <property type="molecule type" value="Genomic_DNA"/>
</dbReference>
<evidence type="ECO:0000256" key="1">
    <source>
        <dbReference type="SAM" id="MobiDB-lite"/>
    </source>
</evidence>
<dbReference type="AlphaFoldDB" id="A0A238FB20"/>
<feature type="region of interest" description="Disordered" evidence="1">
    <location>
        <begin position="148"/>
        <end position="169"/>
    </location>
</feature>
<feature type="compositionally biased region" description="Basic and acidic residues" evidence="1">
    <location>
        <begin position="148"/>
        <end position="157"/>
    </location>
</feature>
<sequence length="169" mass="18385">MLLVFRFLALTSLLGLLNYSHSDSTDASADSDSDLAVRKGAATASPSPGQVIEPATNTSLTVGKRFRYTYLPLYNTTQSISVTLVMQQSRAADYAFSNYTLTSHLSPDSSGAGGRLQSWFYLHERTLPSDEGTYSAFIETVEREFDKATSKSTKDGGLHASSVQVQLVR</sequence>
<accession>A0A238FB20</accession>
<protein>
    <submittedName>
        <fullName evidence="3">BQ2448_397 protein</fullName>
    </submittedName>
</protein>
<proteinExistence type="predicted"/>
<keyword evidence="2" id="KW-0732">Signal</keyword>
<reference evidence="4" key="1">
    <citation type="submission" date="2016-09" db="EMBL/GenBank/DDBJ databases">
        <authorList>
            <person name="Jeantristanb JTB J.-T."/>
            <person name="Ricardo R."/>
        </authorList>
    </citation>
    <scope>NUCLEOTIDE SEQUENCE [LARGE SCALE GENOMIC DNA]</scope>
</reference>
<dbReference type="STRING" id="269621.A0A238FB20"/>
<dbReference type="Proteomes" id="UP000198372">
    <property type="component" value="Unassembled WGS sequence"/>
</dbReference>
<evidence type="ECO:0000313" key="3">
    <source>
        <dbReference type="EMBL" id="SCV68276.1"/>
    </source>
</evidence>
<evidence type="ECO:0000256" key="2">
    <source>
        <dbReference type="SAM" id="SignalP"/>
    </source>
</evidence>
<dbReference type="OrthoDB" id="10468987at2759"/>
<gene>
    <name evidence="3" type="ORF">BQ2448_397</name>
</gene>
<keyword evidence="4" id="KW-1185">Reference proteome</keyword>
<name>A0A238FB20_9BASI</name>
<feature type="chain" id="PRO_5012918201" evidence="2">
    <location>
        <begin position="23"/>
        <end position="169"/>
    </location>
</feature>
<feature type="signal peptide" evidence="2">
    <location>
        <begin position="1"/>
        <end position="22"/>
    </location>
</feature>
<evidence type="ECO:0000313" key="4">
    <source>
        <dbReference type="Proteomes" id="UP000198372"/>
    </source>
</evidence>